<gene>
    <name evidence="3" type="ORF">CCHLO57077_00005036</name>
</gene>
<name>A0AA35LY68_9HYPO</name>
<dbReference type="PANTHER" id="PTHR24148:SF64">
    <property type="entry name" value="HETEROKARYON INCOMPATIBILITY DOMAIN-CONTAINING PROTEIN"/>
    <property type="match status" value="1"/>
</dbReference>
<dbReference type="AlphaFoldDB" id="A0AA35LY68"/>
<organism evidence="3 4">
    <name type="scientific">Clonostachys chloroleuca</name>
    <dbReference type="NCBI Taxonomy" id="1926264"/>
    <lineage>
        <taxon>Eukaryota</taxon>
        <taxon>Fungi</taxon>
        <taxon>Dikarya</taxon>
        <taxon>Ascomycota</taxon>
        <taxon>Pezizomycotina</taxon>
        <taxon>Sordariomycetes</taxon>
        <taxon>Hypocreomycetidae</taxon>
        <taxon>Hypocreales</taxon>
        <taxon>Bionectriaceae</taxon>
        <taxon>Clonostachys</taxon>
    </lineage>
</organism>
<feature type="domain" description="Heterokaryon incompatibility" evidence="2">
    <location>
        <begin position="109"/>
        <end position="219"/>
    </location>
</feature>
<evidence type="ECO:0000256" key="1">
    <source>
        <dbReference type="SAM" id="MobiDB-lite"/>
    </source>
</evidence>
<feature type="region of interest" description="Disordered" evidence="1">
    <location>
        <begin position="528"/>
        <end position="566"/>
    </location>
</feature>
<dbReference type="Pfam" id="PF06985">
    <property type="entry name" value="HET"/>
    <property type="match status" value="1"/>
</dbReference>
<protein>
    <recommendedName>
        <fullName evidence="2">Heterokaryon incompatibility domain-containing protein</fullName>
    </recommendedName>
</protein>
<accession>A0AA35LY68</accession>
<dbReference type="InterPro" id="IPR052895">
    <property type="entry name" value="HetReg/Transcr_Mod"/>
</dbReference>
<dbReference type="EMBL" id="CABFNP030000754">
    <property type="protein sequence ID" value="CAI6084906.1"/>
    <property type="molecule type" value="Genomic_DNA"/>
</dbReference>
<proteinExistence type="predicted"/>
<keyword evidence="4" id="KW-1185">Reference proteome</keyword>
<dbReference type="PANTHER" id="PTHR24148">
    <property type="entry name" value="ANKYRIN REPEAT DOMAIN-CONTAINING PROTEIN 39 HOMOLOG-RELATED"/>
    <property type="match status" value="1"/>
</dbReference>
<reference evidence="3" key="1">
    <citation type="submission" date="2023-01" db="EMBL/GenBank/DDBJ databases">
        <authorList>
            <person name="Piombo E."/>
        </authorList>
    </citation>
    <scope>NUCLEOTIDE SEQUENCE</scope>
</reference>
<sequence>MPIKKPPSEKSLPNAYPEFDFALKRDTADVDYIPRIEGGYFRAGLHRPSRPSTGLPPYQYSPLPSSSEYVRCLILQPGQEDDDVVISLEPFRLEGPGDKRCGENKTAPFEALSYTWGTSRRDRPVACDGGEIFVTRSLDLALRRLRRSTGPPRRLWADSICINQADPDEKGAQVGLMGDIYLRAERVLIYLGAHDYNLAEEAISLISDINTTKLHEIASKDDVAIPFAQNDDPEAQNAVVLWGENDLEVPWLDLVRAYLWVDGRAANAGLGLRHDLTMAEVHRTMFARARPAEAHALGVDDCDGSFLELLEQARVVAMTDPRDRIYAFLSLAAAAGGEDGSDADLIHTIQPKYKDSFHHAYLEFARSYICSSRDGRLLHHVVHDDETLGDAQLPSWVPRWNIGYYNSRIPIGPTCMNVDFLDLSSCLKTHGVLMDTVASVLSLPAPDALDIGEHIVPLLASTWFDLEEAMEGGPPLAYASHMVTTAVLRCLTMGRHAGDPETWPDHMLEYCQHVKTLTFDWLRRRGKLDESRDEEKEGSTGAPEEEDRQQVRDYTPSQGGGPESTPQDFLELVVAEFARHGISLPVGSGEEVPESDPTPTTPEAEDHQQQAEGGRSDPSSGVEKVHDIVKSSTRNRVFVRTARGYYGLAPGPTTAGDVLAVLSGGYVPFALRPVGGGRQDGKAGRFKIIGQTWVESAMLGPVCDEGPGWQDWSAWGAQEEEIILL</sequence>
<feature type="compositionally biased region" description="Basic and acidic residues" evidence="1">
    <location>
        <begin position="528"/>
        <end position="538"/>
    </location>
</feature>
<evidence type="ECO:0000313" key="4">
    <source>
        <dbReference type="Proteomes" id="UP001160390"/>
    </source>
</evidence>
<dbReference type="InterPro" id="IPR010730">
    <property type="entry name" value="HET"/>
</dbReference>
<dbReference type="Pfam" id="PF26639">
    <property type="entry name" value="Het-6_barrel"/>
    <property type="match status" value="1"/>
</dbReference>
<feature type="region of interest" description="Disordered" evidence="1">
    <location>
        <begin position="584"/>
        <end position="625"/>
    </location>
</feature>
<evidence type="ECO:0000259" key="2">
    <source>
        <dbReference type="Pfam" id="PF06985"/>
    </source>
</evidence>
<evidence type="ECO:0000313" key="3">
    <source>
        <dbReference type="EMBL" id="CAI6084906.1"/>
    </source>
</evidence>
<comment type="caution">
    <text evidence="3">The sequence shown here is derived from an EMBL/GenBank/DDBJ whole genome shotgun (WGS) entry which is preliminary data.</text>
</comment>
<dbReference type="Proteomes" id="UP001160390">
    <property type="component" value="Unassembled WGS sequence"/>
</dbReference>